<dbReference type="EMBL" id="FXAW01000002">
    <property type="protein sequence ID" value="SMG23690.1"/>
    <property type="molecule type" value="Genomic_DNA"/>
</dbReference>
<organism evidence="1 2">
    <name type="scientific">Marivirga sericea</name>
    <dbReference type="NCBI Taxonomy" id="1028"/>
    <lineage>
        <taxon>Bacteria</taxon>
        <taxon>Pseudomonadati</taxon>
        <taxon>Bacteroidota</taxon>
        <taxon>Cytophagia</taxon>
        <taxon>Cytophagales</taxon>
        <taxon>Marivirgaceae</taxon>
        <taxon>Marivirga</taxon>
    </lineage>
</organism>
<sequence>MKILQVTLAFILFVIFAQSCKSTKNSLSKVEKLSNLLFVAQNDKESKVNKLDETVELDRQEFSLRFYNKPYKPESNEFYSAQIAAFLKKEELDKINLGIQKADLKCFEPGSGMAPNRSGRYESLIFKDNGHHYTIYENSDSKRLNLISESDEILKLEFEINQLYYEGKQIKLKDTDLDKFYIAVLIDRNLNGVIDEGELNKLTILVK</sequence>
<dbReference type="STRING" id="1028.SAMN05661096_01415"/>
<proteinExistence type="predicted"/>
<accession>A0A1X7J7U5</accession>
<evidence type="ECO:0000313" key="2">
    <source>
        <dbReference type="Proteomes" id="UP000193804"/>
    </source>
</evidence>
<dbReference type="AlphaFoldDB" id="A0A1X7J7U5"/>
<dbReference type="OrthoDB" id="1110047at2"/>
<gene>
    <name evidence="1" type="ORF">SAMN05661096_01415</name>
</gene>
<evidence type="ECO:0000313" key="1">
    <source>
        <dbReference type="EMBL" id="SMG23690.1"/>
    </source>
</evidence>
<dbReference type="RefSeq" id="WP_085516351.1">
    <property type="nucleotide sequence ID" value="NZ_FXAW01000002.1"/>
</dbReference>
<name>A0A1X7J7U5_9BACT</name>
<dbReference type="PROSITE" id="PS51257">
    <property type="entry name" value="PROKAR_LIPOPROTEIN"/>
    <property type="match status" value="1"/>
</dbReference>
<keyword evidence="2" id="KW-1185">Reference proteome</keyword>
<evidence type="ECO:0008006" key="3">
    <source>
        <dbReference type="Google" id="ProtNLM"/>
    </source>
</evidence>
<protein>
    <recommendedName>
        <fullName evidence="3">Lipoprotein</fullName>
    </recommendedName>
</protein>
<dbReference type="Proteomes" id="UP000193804">
    <property type="component" value="Unassembled WGS sequence"/>
</dbReference>
<reference evidence="2" key="1">
    <citation type="submission" date="2017-04" db="EMBL/GenBank/DDBJ databases">
        <authorList>
            <person name="Varghese N."/>
            <person name="Submissions S."/>
        </authorList>
    </citation>
    <scope>NUCLEOTIDE SEQUENCE [LARGE SCALE GENOMIC DNA]</scope>
    <source>
        <strain evidence="2">DSM 4125</strain>
    </source>
</reference>